<keyword evidence="3" id="KW-0597">Phosphoprotein</keyword>
<dbReference type="SMART" id="SM00091">
    <property type="entry name" value="PAS"/>
    <property type="match status" value="2"/>
</dbReference>
<evidence type="ECO:0000259" key="10">
    <source>
        <dbReference type="PROSITE" id="PS50011"/>
    </source>
</evidence>
<dbReference type="Pfam" id="PF01590">
    <property type="entry name" value="GAF"/>
    <property type="match status" value="1"/>
</dbReference>
<dbReference type="NCBIfam" id="TIGR00229">
    <property type="entry name" value="sensory_box"/>
    <property type="match status" value="2"/>
</dbReference>
<dbReference type="InterPro" id="IPR036890">
    <property type="entry name" value="HATPase_C_sf"/>
</dbReference>
<feature type="domain" description="PAS" evidence="12">
    <location>
        <begin position="493"/>
        <end position="564"/>
    </location>
</feature>
<dbReference type="GO" id="GO:0006355">
    <property type="term" value="P:regulation of DNA-templated transcription"/>
    <property type="evidence" value="ECO:0007669"/>
    <property type="project" value="InterPro"/>
</dbReference>
<keyword evidence="8" id="KW-0902">Two-component regulatory system</keyword>
<evidence type="ECO:0000256" key="6">
    <source>
        <dbReference type="ARBA" id="ARBA00022777"/>
    </source>
</evidence>
<dbReference type="CDD" id="cd14014">
    <property type="entry name" value="STKc_PknB_like"/>
    <property type="match status" value="1"/>
</dbReference>
<dbReference type="Gene3D" id="1.10.287.130">
    <property type="match status" value="1"/>
</dbReference>
<organism evidence="14 15">
    <name type="scientific">Dulcicalothrix desertica PCC 7102</name>
    <dbReference type="NCBI Taxonomy" id="232991"/>
    <lineage>
        <taxon>Bacteria</taxon>
        <taxon>Bacillati</taxon>
        <taxon>Cyanobacteriota</taxon>
        <taxon>Cyanophyceae</taxon>
        <taxon>Nostocales</taxon>
        <taxon>Calotrichaceae</taxon>
        <taxon>Dulcicalothrix</taxon>
    </lineage>
</organism>
<feature type="coiled-coil region" evidence="9">
    <location>
        <begin position="600"/>
        <end position="627"/>
    </location>
</feature>
<dbReference type="CDD" id="cd00130">
    <property type="entry name" value="PAS"/>
    <property type="match status" value="2"/>
</dbReference>
<dbReference type="Pfam" id="PF00069">
    <property type="entry name" value="Pkinase"/>
    <property type="match status" value="1"/>
</dbReference>
<feature type="domain" description="Protein kinase" evidence="10">
    <location>
        <begin position="10"/>
        <end position="275"/>
    </location>
</feature>
<feature type="coiled-coil region" evidence="9">
    <location>
        <begin position="728"/>
        <end position="755"/>
    </location>
</feature>
<name>A0A433VJI3_9CYAN</name>
<dbReference type="InterPro" id="IPR000014">
    <property type="entry name" value="PAS"/>
</dbReference>
<keyword evidence="9" id="KW-0175">Coiled coil</keyword>
<evidence type="ECO:0000256" key="8">
    <source>
        <dbReference type="ARBA" id="ARBA00023012"/>
    </source>
</evidence>
<keyword evidence="15" id="KW-1185">Reference proteome</keyword>
<evidence type="ECO:0000256" key="1">
    <source>
        <dbReference type="ARBA" id="ARBA00000085"/>
    </source>
</evidence>
<feature type="domain" description="PAS" evidence="12">
    <location>
        <begin position="617"/>
        <end position="688"/>
    </location>
</feature>
<dbReference type="EC" id="2.7.13.3" evidence="2"/>
<dbReference type="GO" id="GO:0005524">
    <property type="term" value="F:ATP binding"/>
    <property type="evidence" value="ECO:0007669"/>
    <property type="project" value="UniProtKB-KW"/>
</dbReference>
<comment type="catalytic activity">
    <reaction evidence="1">
        <text>ATP + protein L-histidine = ADP + protein N-phospho-L-histidine.</text>
        <dbReference type="EC" id="2.7.13.3"/>
    </reaction>
</comment>
<evidence type="ECO:0000256" key="9">
    <source>
        <dbReference type="SAM" id="Coils"/>
    </source>
</evidence>
<dbReference type="CDD" id="cd00082">
    <property type="entry name" value="HisKA"/>
    <property type="match status" value="1"/>
</dbReference>
<evidence type="ECO:0000313" key="15">
    <source>
        <dbReference type="Proteomes" id="UP000271624"/>
    </source>
</evidence>
<feature type="coiled-coil region" evidence="9">
    <location>
        <begin position="476"/>
        <end position="503"/>
    </location>
</feature>
<dbReference type="PROSITE" id="PS50113">
    <property type="entry name" value="PAC"/>
    <property type="match status" value="1"/>
</dbReference>
<dbReference type="InterPro" id="IPR005467">
    <property type="entry name" value="His_kinase_dom"/>
</dbReference>
<dbReference type="PROSITE" id="PS50011">
    <property type="entry name" value="PROTEIN_KINASE_DOM"/>
    <property type="match status" value="1"/>
</dbReference>
<dbReference type="InterPro" id="IPR029016">
    <property type="entry name" value="GAF-like_dom_sf"/>
</dbReference>
<dbReference type="OrthoDB" id="9773246at2"/>
<evidence type="ECO:0000313" key="14">
    <source>
        <dbReference type="EMBL" id="RUT06226.1"/>
    </source>
</evidence>
<reference evidence="14" key="2">
    <citation type="journal article" date="2019" name="Genome Biol. Evol.">
        <title>Day and night: Metabolic profiles and evolutionary relationships of six axenic non-marine cyanobacteria.</title>
        <authorList>
            <person name="Will S.E."/>
            <person name="Henke P."/>
            <person name="Boedeker C."/>
            <person name="Huang S."/>
            <person name="Brinkmann H."/>
            <person name="Rohde M."/>
            <person name="Jarek M."/>
            <person name="Friedl T."/>
            <person name="Seufert S."/>
            <person name="Schumacher M."/>
            <person name="Overmann J."/>
            <person name="Neumann-Schaal M."/>
            <person name="Petersen J."/>
        </authorList>
    </citation>
    <scope>NUCLEOTIDE SEQUENCE [LARGE SCALE GENOMIC DNA]</scope>
    <source>
        <strain evidence="14">PCC 7102</strain>
    </source>
</reference>
<dbReference type="PROSITE" id="PS00108">
    <property type="entry name" value="PROTEIN_KINASE_ST"/>
    <property type="match status" value="1"/>
</dbReference>
<dbReference type="InterPro" id="IPR011009">
    <property type="entry name" value="Kinase-like_dom_sf"/>
</dbReference>
<dbReference type="Pfam" id="PF02518">
    <property type="entry name" value="HATPase_c"/>
    <property type="match status" value="1"/>
</dbReference>
<dbReference type="SMART" id="SM00220">
    <property type="entry name" value="S_TKc"/>
    <property type="match status" value="1"/>
</dbReference>
<dbReference type="Gene3D" id="3.30.565.10">
    <property type="entry name" value="Histidine kinase-like ATPase, C-terminal domain"/>
    <property type="match status" value="1"/>
</dbReference>
<evidence type="ECO:0000256" key="5">
    <source>
        <dbReference type="ARBA" id="ARBA00022741"/>
    </source>
</evidence>
<keyword evidence="6" id="KW-0418">Kinase</keyword>
<proteinExistence type="predicted"/>
<keyword evidence="5" id="KW-0547">Nucleotide-binding</keyword>
<dbReference type="GO" id="GO:0009882">
    <property type="term" value="F:blue light photoreceptor activity"/>
    <property type="evidence" value="ECO:0007669"/>
    <property type="project" value="UniProtKB-ARBA"/>
</dbReference>
<dbReference type="Gene3D" id="3.30.450.20">
    <property type="entry name" value="PAS domain"/>
    <property type="match status" value="2"/>
</dbReference>
<dbReference type="Gene3D" id="1.10.510.10">
    <property type="entry name" value="Transferase(Phosphotransferase) domain 1"/>
    <property type="match status" value="1"/>
</dbReference>
<dbReference type="SUPFAM" id="SSF55874">
    <property type="entry name" value="ATPase domain of HSP90 chaperone/DNA topoisomerase II/histidine kinase"/>
    <property type="match status" value="1"/>
</dbReference>
<dbReference type="Proteomes" id="UP000271624">
    <property type="component" value="Unassembled WGS sequence"/>
</dbReference>
<dbReference type="Pfam" id="PF00989">
    <property type="entry name" value="PAS"/>
    <property type="match status" value="2"/>
</dbReference>
<evidence type="ECO:0000259" key="12">
    <source>
        <dbReference type="PROSITE" id="PS50112"/>
    </source>
</evidence>
<dbReference type="InterPro" id="IPR013767">
    <property type="entry name" value="PAS_fold"/>
</dbReference>
<dbReference type="PROSITE" id="PS50112">
    <property type="entry name" value="PAS"/>
    <property type="match status" value="2"/>
</dbReference>
<dbReference type="PANTHER" id="PTHR43065">
    <property type="entry name" value="SENSOR HISTIDINE KINASE"/>
    <property type="match status" value="1"/>
</dbReference>
<evidence type="ECO:0000256" key="2">
    <source>
        <dbReference type="ARBA" id="ARBA00012438"/>
    </source>
</evidence>
<dbReference type="InterPro" id="IPR003594">
    <property type="entry name" value="HATPase_dom"/>
</dbReference>
<evidence type="ECO:0000259" key="11">
    <source>
        <dbReference type="PROSITE" id="PS50109"/>
    </source>
</evidence>
<evidence type="ECO:0000256" key="4">
    <source>
        <dbReference type="ARBA" id="ARBA00022679"/>
    </source>
</evidence>
<evidence type="ECO:0000256" key="3">
    <source>
        <dbReference type="ARBA" id="ARBA00022553"/>
    </source>
</evidence>
<comment type="caution">
    <text evidence="14">The sequence shown here is derived from an EMBL/GenBank/DDBJ whole genome shotgun (WGS) entry which is preliminary data.</text>
</comment>
<accession>A0A433VJI3</accession>
<dbReference type="SMART" id="SM00387">
    <property type="entry name" value="HATPase_c"/>
    <property type="match status" value="1"/>
</dbReference>
<dbReference type="PROSITE" id="PS50109">
    <property type="entry name" value="HIS_KIN"/>
    <property type="match status" value="1"/>
</dbReference>
<dbReference type="GO" id="GO:0000155">
    <property type="term" value="F:phosphorelay sensor kinase activity"/>
    <property type="evidence" value="ECO:0007669"/>
    <property type="project" value="InterPro"/>
</dbReference>
<sequence>MPLTSRVPGYEITEVIYEAENTTVYRAKSQKNNLPAILKVVKAEFSTPEQVYRLKREFKICENLNLEGVVKVYGLESSDNQLILVMEDFGGISLKDFFSTHTLSLEIFLLIAIQLAESLASLHSRRIIHKDIKPSNIIINPQTLQVKITDFSIAARFQDVELNNSTQLEGTLSYISPEQTGRINRKVDYRTDFYSLGITFYELLTGQLPFASNDPLEIVYGHTAKEATPIRELSQNLYEEIPEAIESIITKLMAKNPDARYQNASELLADLQQCLNQWKTTDKLTNKVILSNKICEVSSTTTSKEVLDLATVIKATSAISSEIVLDKLLLKLLHIIIENASAQIGCIILERDNELFIEVADTNQDISLIQLQSTPVNTSSDIPVTVVNYVATTKKPLVLTDASQEDIFIEDSYILNKQPKSILCTPIFYQNKFLGVVYLENNHYTGAFTQERLQILQVLTSQAAIAIENARLFSAEQQKSQQLAESLNKLAQQEEQYRNIFENTIDGLSIYDLESGQYLTVNQALCEIYGYEASEWSNIQPLDFIHPDSQHVLAEFLDILNAGKEFYCEAVVIRKDGTLIDVEVKANAITYNGRHCALSVSRDITERKRVEAELRQKEEQYRGIFETVTDGIGIFDLETGKLLASNPAYYTMHGYTCDEFIRLNPLEYIHPNSHHLFGECINAVKSGKSYSCQATDIRKNRTLLDIEVKGIPYLLKNRPCILAVVQDITERKRTLEALEQRSQELSQTLLKLQRTQSQLVQTEKISQLGQLVAGVAHEVNNPVSFINGNLTHAKQYIEDLVNLVNLYQEKYPNPDSEIETEIENIDLDFLLQDLPKLIISMKLGTDRIRDIMQSLRNFSRSDTGEKTQIDIHQSIDTTLIVLSHRLKAKPERPVIQIIKQYGKLPLVPCFSGQINQVFMNLLANAIDALEDSNTGKSYLEVEKNPNQIKITTELVNDSTSYIQIKIADNALGMTEEVRQKLFDAFFTTKVEGKGTGLGLSISNQIITETHNGKLECFSSPGKGAEFVIKLPLTN</sequence>
<evidence type="ECO:0000256" key="7">
    <source>
        <dbReference type="ARBA" id="ARBA00022840"/>
    </source>
</evidence>
<dbReference type="InterPro" id="IPR035965">
    <property type="entry name" value="PAS-like_dom_sf"/>
</dbReference>
<dbReference type="InterPro" id="IPR003018">
    <property type="entry name" value="GAF"/>
</dbReference>
<dbReference type="RefSeq" id="WP_127081882.1">
    <property type="nucleotide sequence ID" value="NZ_RSCL01000007.1"/>
</dbReference>
<dbReference type="SMART" id="SM00065">
    <property type="entry name" value="GAF"/>
    <property type="match status" value="1"/>
</dbReference>
<feature type="domain" description="PAC" evidence="13">
    <location>
        <begin position="566"/>
        <end position="616"/>
    </location>
</feature>
<dbReference type="InterPro" id="IPR000700">
    <property type="entry name" value="PAS-assoc_C"/>
</dbReference>
<dbReference type="SUPFAM" id="SSF55785">
    <property type="entry name" value="PYP-like sensor domain (PAS domain)"/>
    <property type="match status" value="2"/>
</dbReference>
<dbReference type="InterPro" id="IPR000719">
    <property type="entry name" value="Prot_kinase_dom"/>
</dbReference>
<dbReference type="AlphaFoldDB" id="A0A433VJI3"/>
<keyword evidence="7" id="KW-0067">ATP-binding</keyword>
<dbReference type="Gene3D" id="3.30.450.40">
    <property type="match status" value="1"/>
</dbReference>
<dbReference type="InterPro" id="IPR008271">
    <property type="entry name" value="Ser/Thr_kinase_AS"/>
</dbReference>
<dbReference type="InterPro" id="IPR004358">
    <property type="entry name" value="Sig_transdc_His_kin-like_C"/>
</dbReference>
<gene>
    <name evidence="14" type="ORF">DSM106972_034320</name>
</gene>
<protein>
    <recommendedName>
        <fullName evidence="2">histidine kinase</fullName>
        <ecNumber evidence="2">2.7.13.3</ecNumber>
    </recommendedName>
</protein>
<dbReference type="Gene3D" id="3.30.200.20">
    <property type="entry name" value="Phosphorylase Kinase, domain 1"/>
    <property type="match status" value="1"/>
</dbReference>
<reference evidence="14" key="1">
    <citation type="submission" date="2018-12" db="EMBL/GenBank/DDBJ databases">
        <authorList>
            <person name="Will S."/>
            <person name="Neumann-Schaal M."/>
            <person name="Henke P."/>
        </authorList>
    </citation>
    <scope>NUCLEOTIDE SEQUENCE</scope>
    <source>
        <strain evidence="14">PCC 7102</strain>
    </source>
</reference>
<dbReference type="PRINTS" id="PR00344">
    <property type="entry name" value="BCTRLSENSOR"/>
</dbReference>
<keyword evidence="4" id="KW-0808">Transferase</keyword>
<dbReference type="InterPro" id="IPR001610">
    <property type="entry name" value="PAC"/>
</dbReference>
<dbReference type="InterPro" id="IPR003661">
    <property type="entry name" value="HisK_dim/P_dom"/>
</dbReference>
<dbReference type="SMART" id="SM00086">
    <property type="entry name" value="PAC"/>
    <property type="match status" value="2"/>
</dbReference>
<dbReference type="EMBL" id="RSCL01000007">
    <property type="protein sequence ID" value="RUT06226.1"/>
    <property type="molecule type" value="Genomic_DNA"/>
</dbReference>
<evidence type="ECO:0000259" key="13">
    <source>
        <dbReference type="PROSITE" id="PS50113"/>
    </source>
</evidence>
<dbReference type="SUPFAM" id="SSF56112">
    <property type="entry name" value="Protein kinase-like (PK-like)"/>
    <property type="match status" value="1"/>
</dbReference>
<dbReference type="SUPFAM" id="SSF55781">
    <property type="entry name" value="GAF domain-like"/>
    <property type="match status" value="1"/>
</dbReference>
<dbReference type="PANTHER" id="PTHR43065:SF50">
    <property type="entry name" value="HISTIDINE KINASE"/>
    <property type="match status" value="1"/>
</dbReference>
<feature type="domain" description="Histidine kinase" evidence="11">
    <location>
        <begin position="774"/>
        <end position="1034"/>
    </location>
</feature>